<feature type="compositionally biased region" description="Basic residues" evidence="1">
    <location>
        <begin position="538"/>
        <end position="548"/>
    </location>
</feature>
<dbReference type="InParanoid" id="J9D998"/>
<accession>J9D998</accession>
<feature type="compositionally biased region" description="Polar residues" evidence="1">
    <location>
        <begin position="553"/>
        <end position="564"/>
    </location>
</feature>
<dbReference type="VEuPathDB" id="MicrosporidiaDB:EDEG_00141"/>
<proteinExistence type="predicted"/>
<feature type="region of interest" description="Disordered" evidence="1">
    <location>
        <begin position="501"/>
        <end position="564"/>
    </location>
</feature>
<sequence>MIEDQNFPHEINLPIFSRLKIFISYFLVYKCCDPFYHQTFALNEHIDEPLQPVYHQSVEQNYFQGVNLAYNQGNQPFYIQTTQENFVHDPNTTIYQNLYPTENPNCQPYSQQLVFFPAYQGVYSYPNSEQPLYAQNTVISPTGNNNSDMPLFQNSIHSPTQNNISHQQLPQNQGLSPYHQNFTYSYHLQNQTIPSYPQNFINLSYQQRTIKSPDQQNIHPCYNEIHPVTSQLPANVIKYQILRQSSPPSANQQPNADFQENCIMYSTQPVPINPQNVIFFETKQYPNQFSYLPQTNAENHPACHPSWIHPNFLPQTKPQHVASPRSISNFSKINSAVSSLKSDGVKNSLLIQNNKPDNRKNSPEIAEKEQEKPAEIKNKVNQTPNLQSDIQNLPKTGPPRSVLIISKNFKPYKSKNPTSKSEAENIQSDSKSEEKLNLIKIKNFSLEDNCSPTTKISCSEPQKILIDSMKNFENKSTVVEANESTVESLKTEQTVDFIDKKQSNFQENKGNSILPKEKTDSSTYIPSQSVNNTTQPLKKNKKSNRKKSAPSNISPLQKTTTKNT</sequence>
<dbReference type="Proteomes" id="UP000003163">
    <property type="component" value="Unassembled WGS sequence"/>
</dbReference>
<dbReference type="EMBL" id="AFBI03000002">
    <property type="protein sequence ID" value="EJW04356.1"/>
    <property type="molecule type" value="Genomic_DNA"/>
</dbReference>
<dbReference type="HOGENOM" id="CLU_483131_0_0_1"/>
<reference evidence="2 3" key="1">
    <citation type="submission" date="2011-08" db="EMBL/GenBank/DDBJ databases">
        <authorList>
            <person name="Liu Z.J."/>
            <person name="Shi F.L."/>
            <person name="Lu J.Q."/>
            <person name="Li M."/>
            <person name="Wang Z.L."/>
        </authorList>
    </citation>
    <scope>NUCLEOTIDE SEQUENCE [LARGE SCALE GENOMIC DNA]</scope>
    <source>
        <strain evidence="2 3">USNM 41457</strain>
    </source>
</reference>
<comment type="caution">
    <text evidence="2">The sequence shown here is derived from an EMBL/GenBank/DDBJ whole genome shotgun (WGS) entry which is preliminary data.</text>
</comment>
<feature type="compositionally biased region" description="Basic and acidic residues" evidence="1">
    <location>
        <begin position="356"/>
        <end position="378"/>
    </location>
</feature>
<dbReference type="AlphaFoldDB" id="J9D998"/>
<protein>
    <submittedName>
        <fullName evidence="2">Uncharacterized protein</fullName>
    </submittedName>
</protein>
<feature type="compositionally biased region" description="Polar residues" evidence="1">
    <location>
        <begin position="415"/>
        <end position="429"/>
    </location>
</feature>
<feature type="region of interest" description="Disordered" evidence="1">
    <location>
        <begin position="350"/>
        <end position="432"/>
    </location>
</feature>
<reference evidence="3" key="2">
    <citation type="submission" date="2015-07" db="EMBL/GenBank/DDBJ databases">
        <title>Contrasting host-pathogen interactions and genome evolution in two generalist and specialist microsporidian pathogens of mosquitoes.</title>
        <authorList>
            <consortium name="The Broad Institute Genomics Platform"/>
            <consortium name="The Broad Institute Genome Sequencing Center for Infectious Disease"/>
            <person name="Cuomo C.A."/>
            <person name="Sanscrainte N.D."/>
            <person name="Goldberg J.M."/>
            <person name="Heiman D."/>
            <person name="Young S."/>
            <person name="Zeng Q."/>
            <person name="Becnel J.J."/>
            <person name="Birren B.W."/>
        </authorList>
    </citation>
    <scope>NUCLEOTIDE SEQUENCE [LARGE SCALE GENOMIC DNA]</scope>
    <source>
        <strain evidence="3">USNM 41457</strain>
    </source>
</reference>
<evidence type="ECO:0000313" key="2">
    <source>
        <dbReference type="EMBL" id="EJW04356.1"/>
    </source>
</evidence>
<name>J9D998_EDHAE</name>
<evidence type="ECO:0000256" key="1">
    <source>
        <dbReference type="SAM" id="MobiDB-lite"/>
    </source>
</evidence>
<keyword evidence="3" id="KW-1185">Reference proteome</keyword>
<gene>
    <name evidence="2" type="ORF">EDEG_00141</name>
</gene>
<organism evidence="2 3">
    <name type="scientific">Edhazardia aedis (strain USNM 41457)</name>
    <name type="common">Microsporidian parasite</name>
    <dbReference type="NCBI Taxonomy" id="1003232"/>
    <lineage>
        <taxon>Eukaryota</taxon>
        <taxon>Fungi</taxon>
        <taxon>Fungi incertae sedis</taxon>
        <taxon>Microsporidia</taxon>
        <taxon>Edhazardia</taxon>
    </lineage>
</organism>
<evidence type="ECO:0000313" key="3">
    <source>
        <dbReference type="Proteomes" id="UP000003163"/>
    </source>
</evidence>
<feature type="compositionally biased region" description="Polar residues" evidence="1">
    <location>
        <begin position="379"/>
        <end position="394"/>
    </location>
</feature>
<feature type="compositionally biased region" description="Polar residues" evidence="1">
    <location>
        <begin position="521"/>
        <end position="537"/>
    </location>
</feature>